<feature type="transmembrane region" description="Helical" evidence="5">
    <location>
        <begin position="343"/>
        <end position="365"/>
    </location>
</feature>
<keyword evidence="8" id="KW-1185">Reference proteome</keyword>
<evidence type="ECO:0000256" key="3">
    <source>
        <dbReference type="ARBA" id="ARBA00022989"/>
    </source>
</evidence>
<dbReference type="Pfam" id="PF12698">
    <property type="entry name" value="ABC2_membrane_3"/>
    <property type="match status" value="1"/>
</dbReference>
<feature type="transmembrane region" description="Helical" evidence="5">
    <location>
        <begin position="188"/>
        <end position="211"/>
    </location>
</feature>
<feature type="transmembrane region" description="Helical" evidence="5">
    <location>
        <begin position="319"/>
        <end position="337"/>
    </location>
</feature>
<feature type="transmembrane region" description="Helical" evidence="5">
    <location>
        <begin position="377"/>
        <end position="396"/>
    </location>
</feature>
<keyword evidence="3 5" id="KW-1133">Transmembrane helix</keyword>
<dbReference type="RefSeq" id="WP_185258945.1">
    <property type="nucleotide sequence ID" value="NZ_AP023368.1"/>
</dbReference>
<feature type="transmembrane region" description="Helical" evidence="5">
    <location>
        <begin position="238"/>
        <end position="264"/>
    </location>
</feature>
<evidence type="ECO:0000313" key="8">
    <source>
        <dbReference type="Proteomes" id="UP000515703"/>
    </source>
</evidence>
<feature type="transmembrane region" description="Helical" evidence="5">
    <location>
        <begin position="284"/>
        <end position="307"/>
    </location>
</feature>
<keyword evidence="4 5" id="KW-0472">Membrane</keyword>
<evidence type="ECO:0000256" key="4">
    <source>
        <dbReference type="ARBA" id="ARBA00023136"/>
    </source>
</evidence>
<sequence length="405" mass="45522">MSGLWSLICFEYKKILKKRSVRITLLAAVLISFISVPGTLFGSTYIDGKPYESNYDAMLKDRNYARAFNGEKINSELILKAVKGYSKISESDKYQEKGDYQQFARPYSAIYGIIRTVFNMESRRFNMEDFQQLTSKEAEQFYNMRREKLVQIVETTVMSKKSKEQVLELDTRINTPLSFSYTDGYTRFFVILYSIGLTAALAMAICIAPLFSGEYTSGTDQLILSSRYGKNKLIKAKLLTGFSLSALICLILIFLAYLLSMLIFGADGRGAPLQLYVILSPYPITMGQAAGFLALCTLFSCLMTAALTMLLSAKLKTPFGVIILISLLLIVPMFINVPETSVILYKLSSLLPINMMAFGTVLDGIQFELFGLIIKPYVFMPLFALVISSLVIPFTFHSFKSHQIE</sequence>
<evidence type="ECO:0000256" key="1">
    <source>
        <dbReference type="ARBA" id="ARBA00004141"/>
    </source>
</evidence>
<evidence type="ECO:0000256" key="5">
    <source>
        <dbReference type="SAM" id="Phobius"/>
    </source>
</evidence>
<name>A0A7I8DNJ4_9FIRM</name>
<gene>
    <name evidence="7" type="ORF">bsdcttw_16660</name>
</gene>
<dbReference type="GO" id="GO:0140359">
    <property type="term" value="F:ABC-type transporter activity"/>
    <property type="evidence" value="ECO:0007669"/>
    <property type="project" value="InterPro"/>
</dbReference>
<protein>
    <submittedName>
        <fullName evidence="7">ABC transporter permease</fullName>
    </submittedName>
</protein>
<evidence type="ECO:0000259" key="6">
    <source>
        <dbReference type="Pfam" id="PF12698"/>
    </source>
</evidence>
<proteinExistence type="predicted"/>
<dbReference type="GO" id="GO:0016020">
    <property type="term" value="C:membrane"/>
    <property type="evidence" value="ECO:0007669"/>
    <property type="project" value="UniProtKB-SubCell"/>
</dbReference>
<feature type="domain" description="ABC-2 type transporter transmembrane" evidence="6">
    <location>
        <begin position="137"/>
        <end position="335"/>
    </location>
</feature>
<organism evidence="7 8">
    <name type="scientific">Anaerocolumna chitinilytica</name>
    <dbReference type="NCBI Taxonomy" id="1727145"/>
    <lineage>
        <taxon>Bacteria</taxon>
        <taxon>Bacillati</taxon>
        <taxon>Bacillota</taxon>
        <taxon>Clostridia</taxon>
        <taxon>Lachnospirales</taxon>
        <taxon>Lachnospiraceae</taxon>
        <taxon>Anaerocolumna</taxon>
    </lineage>
</organism>
<evidence type="ECO:0000313" key="7">
    <source>
        <dbReference type="EMBL" id="BCJ98625.1"/>
    </source>
</evidence>
<dbReference type="AlphaFoldDB" id="A0A7I8DNJ4"/>
<dbReference type="EMBL" id="AP023368">
    <property type="protein sequence ID" value="BCJ98625.1"/>
    <property type="molecule type" value="Genomic_DNA"/>
</dbReference>
<dbReference type="KEGG" id="acht:bsdcttw_16660"/>
<keyword evidence="2 5" id="KW-0812">Transmembrane</keyword>
<reference evidence="7 8" key="1">
    <citation type="submission" date="2020-08" db="EMBL/GenBank/DDBJ databases">
        <title>Draft genome sequencing of an Anaerocolumna strain isolated from anoxic soil subjected to BSD treatment.</title>
        <authorList>
            <person name="Uek A."/>
            <person name="Tonouchi A."/>
        </authorList>
    </citation>
    <scope>NUCLEOTIDE SEQUENCE [LARGE SCALE GENOMIC DNA]</scope>
    <source>
        <strain evidence="7 8">CTTW</strain>
    </source>
</reference>
<reference evidence="7 8" key="2">
    <citation type="submission" date="2020-08" db="EMBL/GenBank/DDBJ databases">
        <authorList>
            <person name="Ueki A."/>
            <person name="Tonouchi A."/>
        </authorList>
    </citation>
    <scope>NUCLEOTIDE SEQUENCE [LARGE SCALE GENOMIC DNA]</scope>
    <source>
        <strain evidence="7 8">CTTW</strain>
    </source>
</reference>
<accession>A0A7I8DNJ4</accession>
<dbReference type="Proteomes" id="UP000515703">
    <property type="component" value="Chromosome"/>
</dbReference>
<feature type="transmembrane region" description="Helical" evidence="5">
    <location>
        <begin position="23"/>
        <end position="46"/>
    </location>
</feature>
<dbReference type="InterPro" id="IPR013525">
    <property type="entry name" value="ABC2_TM"/>
</dbReference>
<evidence type="ECO:0000256" key="2">
    <source>
        <dbReference type="ARBA" id="ARBA00022692"/>
    </source>
</evidence>
<dbReference type="PANTHER" id="PTHR37305">
    <property type="entry name" value="INTEGRAL MEMBRANE PROTEIN-RELATED"/>
    <property type="match status" value="1"/>
</dbReference>
<dbReference type="PANTHER" id="PTHR37305:SF1">
    <property type="entry name" value="MEMBRANE PROTEIN"/>
    <property type="match status" value="1"/>
</dbReference>
<comment type="subcellular location">
    <subcellularLocation>
        <location evidence="1">Membrane</location>
        <topology evidence="1">Multi-pass membrane protein</topology>
    </subcellularLocation>
</comment>